<reference evidence="1" key="2">
    <citation type="submission" date="2025-03" db="EMBL/GenBank/DDBJ databases">
        <authorList>
            <consortium name="ELIXIR-Norway"/>
            <consortium name="Elixir Norway"/>
        </authorList>
    </citation>
    <scope>NUCLEOTIDE SEQUENCE</scope>
</reference>
<dbReference type="Proteomes" id="UP001162501">
    <property type="component" value="Chromosome 28"/>
</dbReference>
<gene>
    <name evidence="1" type="ORF">MRATA1EN22A_LOCUS17220</name>
</gene>
<accession>A0AC59ZDL3</accession>
<organism evidence="1 2">
    <name type="scientific">Rangifer tarandus platyrhynchus</name>
    <name type="common">Svalbard reindeer</name>
    <dbReference type="NCBI Taxonomy" id="3082113"/>
    <lineage>
        <taxon>Eukaryota</taxon>
        <taxon>Metazoa</taxon>
        <taxon>Chordata</taxon>
        <taxon>Craniata</taxon>
        <taxon>Vertebrata</taxon>
        <taxon>Euteleostomi</taxon>
        <taxon>Mammalia</taxon>
        <taxon>Eutheria</taxon>
        <taxon>Laurasiatheria</taxon>
        <taxon>Artiodactyla</taxon>
        <taxon>Ruminantia</taxon>
        <taxon>Pecora</taxon>
        <taxon>Cervidae</taxon>
        <taxon>Odocoileinae</taxon>
        <taxon>Rangifer</taxon>
    </lineage>
</organism>
<dbReference type="EMBL" id="OX596112">
    <property type="protein sequence ID" value="CAN0386788.1"/>
    <property type="molecule type" value="Genomic_DNA"/>
</dbReference>
<evidence type="ECO:0000313" key="1">
    <source>
        <dbReference type="EMBL" id="CAN0386788.1"/>
    </source>
</evidence>
<protein>
    <submittedName>
        <fullName evidence="1">Uncharacterized protein</fullName>
    </submittedName>
</protein>
<sequence>MQRPGPPLGHSAPSRPGGRRGSARGSPVSPPLRHRLQPCPPAWRKMSTCFGGLGRSCPPIHMTFEDVHDLSPVYLAHSPIPCRFLLACSRFY</sequence>
<evidence type="ECO:0000313" key="2">
    <source>
        <dbReference type="Proteomes" id="UP001162501"/>
    </source>
</evidence>
<name>A0AC59ZDL3_RANTA</name>
<reference evidence="1" key="1">
    <citation type="submission" date="2023-05" db="EMBL/GenBank/DDBJ databases">
        <authorList>
            <consortium name="ELIXIR-Norway"/>
        </authorList>
    </citation>
    <scope>NUCLEOTIDE SEQUENCE</scope>
</reference>
<proteinExistence type="predicted"/>